<organism evidence="2 3">
    <name type="scientific">Phytophthora fragariaefolia</name>
    <dbReference type="NCBI Taxonomy" id="1490495"/>
    <lineage>
        <taxon>Eukaryota</taxon>
        <taxon>Sar</taxon>
        <taxon>Stramenopiles</taxon>
        <taxon>Oomycota</taxon>
        <taxon>Peronosporomycetes</taxon>
        <taxon>Peronosporales</taxon>
        <taxon>Peronosporaceae</taxon>
        <taxon>Phytophthora</taxon>
    </lineage>
</organism>
<feature type="compositionally biased region" description="Low complexity" evidence="1">
    <location>
        <begin position="291"/>
        <end position="312"/>
    </location>
</feature>
<sequence length="367" mass="41905">MCPTAVRHGQWVRFCGVGRTPVAYPSGNKNAAAETTTLRRFAVELIYWDCDLKLVELVVQLLRMTRDDGTDSLIGTMPLFTPILPPMIHSVSHEALVQWKKGRRDYENKMLSRCRFQLNVESVNDTDGILRAEIEHIVGSVKNETLPNIKELFMRELKMDKAESDVNAQLIEYFKNFSSIVEDKGLTERFAGTNGSREKCKRLVSNLWPKLLKAEVKQCLRFTHQYATGDPRARFWLVLGKGNELERQHECLCLLKHDSGSPEKGKSKTQKNTKPKGRWEEKPSAKQTAVSLSSSSEPPSRSEKPTNPSSSTRPPPGPFPKCKEQHWLKDCPVASQKDKEEFWAKMKEAHKKKAKLMRLGELLHHRK</sequence>
<accession>A0A9W6Y556</accession>
<dbReference type="EMBL" id="BSXT01003073">
    <property type="protein sequence ID" value="GMF52298.1"/>
    <property type="molecule type" value="Genomic_DNA"/>
</dbReference>
<reference evidence="2" key="1">
    <citation type="submission" date="2023-04" db="EMBL/GenBank/DDBJ databases">
        <title>Phytophthora fragariaefolia NBRC 109709.</title>
        <authorList>
            <person name="Ichikawa N."/>
            <person name="Sato H."/>
            <person name="Tonouchi N."/>
        </authorList>
    </citation>
    <scope>NUCLEOTIDE SEQUENCE</scope>
    <source>
        <strain evidence="2">NBRC 109709</strain>
    </source>
</reference>
<feature type="compositionally biased region" description="Basic residues" evidence="1">
    <location>
        <begin position="267"/>
        <end position="276"/>
    </location>
</feature>
<gene>
    <name evidence="2" type="ORF">Pfra01_002136800</name>
</gene>
<evidence type="ECO:0000256" key="1">
    <source>
        <dbReference type="SAM" id="MobiDB-lite"/>
    </source>
</evidence>
<comment type="caution">
    <text evidence="2">The sequence shown here is derived from an EMBL/GenBank/DDBJ whole genome shotgun (WGS) entry which is preliminary data.</text>
</comment>
<keyword evidence="3" id="KW-1185">Reference proteome</keyword>
<feature type="region of interest" description="Disordered" evidence="1">
    <location>
        <begin position="257"/>
        <end position="330"/>
    </location>
</feature>
<feature type="compositionally biased region" description="Basic and acidic residues" evidence="1">
    <location>
        <begin position="257"/>
        <end position="266"/>
    </location>
</feature>
<name>A0A9W6Y556_9STRA</name>
<dbReference type="OrthoDB" id="117828at2759"/>
<dbReference type="AlphaFoldDB" id="A0A9W6Y556"/>
<evidence type="ECO:0000313" key="2">
    <source>
        <dbReference type="EMBL" id="GMF52298.1"/>
    </source>
</evidence>
<proteinExistence type="predicted"/>
<dbReference type="Proteomes" id="UP001165121">
    <property type="component" value="Unassembled WGS sequence"/>
</dbReference>
<evidence type="ECO:0000313" key="3">
    <source>
        <dbReference type="Proteomes" id="UP001165121"/>
    </source>
</evidence>
<protein>
    <submittedName>
        <fullName evidence="2">Unnamed protein product</fullName>
    </submittedName>
</protein>